<dbReference type="NCBIfam" id="TIGR00604">
    <property type="entry name" value="rad3"/>
    <property type="match status" value="1"/>
</dbReference>
<dbReference type="InterPro" id="IPR027417">
    <property type="entry name" value="P-loop_NTPase"/>
</dbReference>
<dbReference type="SUPFAM" id="SSF52540">
    <property type="entry name" value="P-loop containing nucleoside triphosphate hydrolases"/>
    <property type="match status" value="1"/>
</dbReference>
<comment type="cofactor">
    <cofactor evidence="1">
        <name>[4Fe-4S] cluster</name>
        <dbReference type="ChEBI" id="CHEBI:49883"/>
    </cofactor>
</comment>
<dbReference type="Gene3D" id="3.40.50.300">
    <property type="entry name" value="P-loop containing nucleotide triphosphate hydrolases"/>
    <property type="match status" value="3"/>
</dbReference>
<dbReference type="AlphaFoldDB" id="A0A6F9DAV6"/>
<comment type="similarity">
    <text evidence="3">Belongs to the DEAD box helicase family. DEAH subfamily. DDX11/CHL1 sub-subfamily.</text>
</comment>
<sequence length="885" mass="101016">MSLENAVEKHFVPQTFPFPFEPYGIQVDFMKNLYEAIENRKIGIFESPTGTGKSLSLICGSLTWLRDHEIREDKIIQELLETQKQASETSSGEVDWIQEFAAKQSVQSETNEAKKESERRKIRRKNLEAIRCNKETFDFSTKTKRFKRKRKNSNDETLDLIEKAKKEMEKTENESSPSIDEDLEDLVLVDYESNDEEETKQDDEDSHMTRIYFCSRTHSQLSQFVQELQKSPFGGALPVEDGREPFQVTMATLGSRNTLCINESVRKLKSLQLINDRCLEMQKNSNKKDISQTDPPKRRKRSTVATTTCSYYNNHKGASQLTNQIVAQVTDIEEVVKQGKALGACPYYASRRAVPFSQLVVLPYQSLLHRATREASGIELKDSVLIVDEAHNLIEAVNSMHSVKVTLKQLNQSHNQLLQYRQKFSKRLKAKNLFYVKQLLFVLKHLRDFIDTKPENPSTTENLLTINDFLFQTSLDNVNFFKLMKYCRRSGIAKKLSGFVEKFEDFVEKKSSLSTFLEDTKQTSSFEPITNSNHNVTMRSPLMHIESFLAAMTSSSVTGRVAMTIGDVERSLRFLLLNPSDHFKDILDNCRSLIFAGGTMQPSSCLIDQLLAQAGNSHHRSRIVEFSCGHVIDGAKQLLPLALSSGPSGEIFEFTYEKRGNPKLIDEIGRTLLNVSNLVPGGIVCFLPSYEYEAVVYKRWTESGILLKLEAKKKIFREPKKSDELQQVLNQYSKCIERTNLTGSSLTGAILLSVVGGKMSEGINFSDWLGRCVVMVGLPYPNLHSPELKEKINYLNKNMRNDISGRTAGQVHYEDLCMKAVNQSIGRAIRHRNDYSCVLLLDKRYHKHSVESKLPKWISEHLQKLNQFGKACVEIRKFFKDKKIS</sequence>
<evidence type="ECO:0000256" key="3">
    <source>
        <dbReference type="ARBA" id="ARBA00008435"/>
    </source>
</evidence>
<evidence type="ECO:0000313" key="14">
    <source>
        <dbReference type="EMBL" id="CAB3236927.1"/>
    </source>
</evidence>
<keyword evidence="10" id="KW-0411">Iron-sulfur</keyword>
<dbReference type="PANTHER" id="PTHR11472:SF41">
    <property type="entry name" value="ATP-DEPENDENT DNA HELICASE DDX11-RELATED"/>
    <property type="match status" value="1"/>
</dbReference>
<evidence type="ECO:0000256" key="4">
    <source>
        <dbReference type="ARBA" id="ARBA00022723"/>
    </source>
</evidence>
<dbReference type="SMART" id="SM00488">
    <property type="entry name" value="DEXDc2"/>
    <property type="match status" value="1"/>
</dbReference>
<keyword evidence="8" id="KW-0067">ATP-binding</keyword>
<evidence type="ECO:0000256" key="6">
    <source>
        <dbReference type="ARBA" id="ARBA00022801"/>
    </source>
</evidence>
<comment type="subcellular location">
    <subcellularLocation>
        <location evidence="2">Nucleus</location>
    </subcellularLocation>
</comment>
<dbReference type="InterPro" id="IPR010614">
    <property type="entry name" value="RAD3-like_helicase_DEAD"/>
</dbReference>
<dbReference type="PROSITE" id="PS51193">
    <property type="entry name" value="HELICASE_ATP_BIND_2"/>
    <property type="match status" value="1"/>
</dbReference>
<dbReference type="CDD" id="cd18788">
    <property type="entry name" value="SF2_C_XPD"/>
    <property type="match status" value="1"/>
</dbReference>
<dbReference type="GO" id="GO:0005524">
    <property type="term" value="F:ATP binding"/>
    <property type="evidence" value="ECO:0007669"/>
    <property type="project" value="UniProtKB-KW"/>
</dbReference>
<dbReference type="Pfam" id="PF13307">
    <property type="entry name" value="Helicase_C_2"/>
    <property type="match status" value="1"/>
</dbReference>
<dbReference type="GO" id="GO:0006139">
    <property type="term" value="P:nucleobase-containing compound metabolic process"/>
    <property type="evidence" value="ECO:0007669"/>
    <property type="project" value="InterPro"/>
</dbReference>
<reference evidence="14" key="1">
    <citation type="submission" date="2020-04" db="EMBL/GenBank/DDBJ databases">
        <authorList>
            <person name="Neveu A P."/>
        </authorList>
    </citation>
    <scope>NUCLEOTIDE SEQUENCE</scope>
    <source>
        <tissue evidence="14">Whole embryo</tissue>
    </source>
</reference>
<keyword evidence="9" id="KW-0408">Iron</keyword>
<accession>A0A6F9DAV6</accession>
<evidence type="ECO:0000256" key="10">
    <source>
        <dbReference type="ARBA" id="ARBA00023014"/>
    </source>
</evidence>
<evidence type="ECO:0000256" key="5">
    <source>
        <dbReference type="ARBA" id="ARBA00022741"/>
    </source>
</evidence>
<dbReference type="Pfam" id="PF06733">
    <property type="entry name" value="DEAD_2"/>
    <property type="match status" value="1"/>
</dbReference>
<proteinExistence type="evidence at transcript level"/>
<evidence type="ECO:0000256" key="2">
    <source>
        <dbReference type="ARBA" id="ARBA00004123"/>
    </source>
</evidence>
<evidence type="ECO:0000256" key="7">
    <source>
        <dbReference type="ARBA" id="ARBA00022806"/>
    </source>
</evidence>
<dbReference type="InterPro" id="IPR014013">
    <property type="entry name" value="Helic_SF1/SF2_ATP-bd_DinG/Rad3"/>
</dbReference>
<dbReference type="GO" id="GO:0003677">
    <property type="term" value="F:DNA binding"/>
    <property type="evidence" value="ECO:0007669"/>
    <property type="project" value="InterPro"/>
</dbReference>
<dbReference type="GO" id="GO:0046872">
    <property type="term" value="F:metal ion binding"/>
    <property type="evidence" value="ECO:0007669"/>
    <property type="project" value="UniProtKB-KW"/>
</dbReference>
<dbReference type="PANTHER" id="PTHR11472">
    <property type="entry name" value="DNA REPAIR DEAD HELICASE RAD3/XP-D SUBFAMILY MEMBER"/>
    <property type="match status" value="1"/>
</dbReference>
<evidence type="ECO:0000256" key="11">
    <source>
        <dbReference type="ARBA" id="ARBA00023235"/>
    </source>
</evidence>
<dbReference type="GO" id="GO:0005634">
    <property type="term" value="C:nucleus"/>
    <property type="evidence" value="ECO:0007669"/>
    <property type="project" value="UniProtKB-SubCell"/>
</dbReference>
<dbReference type="SMART" id="SM00491">
    <property type="entry name" value="HELICc2"/>
    <property type="match status" value="1"/>
</dbReference>
<evidence type="ECO:0000256" key="8">
    <source>
        <dbReference type="ARBA" id="ARBA00022840"/>
    </source>
</evidence>
<keyword evidence="7 14" id="KW-0347">Helicase</keyword>
<dbReference type="GO" id="GO:0051536">
    <property type="term" value="F:iron-sulfur cluster binding"/>
    <property type="evidence" value="ECO:0007669"/>
    <property type="project" value="UniProtKB-KW"/>
</dbReference>
<keyword evidence="6" id="KW-0378">Hydrolase</keyword>
<evidence type="ECO:0000256" key="9">
    <source>
        <dbReference type="ARBA" id="ARBA00023004"/>
    </source>
</evidence>
<evidence type="ECO:0000256" key="1">
    <source>
        <dbReference type="ARBA" id="ARBA00001966"/>
    </source>
</evidence>
<dbReference type="EMBL" id="LR784417">
    <property type="protein sequence ID" value="CAB3236927.1"/>
    <property type="molecule type" value="mRNA"/>
</dbReference>
<protein>
    <submittedName>
        <fullName evidence="14">Probable ATP-dependent RNA helicase DDX11</fullName>
    </submittedName>
</protein>
<keyword evidence="12" id="KW-0539">Nucleus</keyword>
<dbReference type="InterPro" id="IPR006555">
    <property type="entry name" value="ATP-dep_Helicase_C"/>
</dbReference>
<evidence type="ECO:0000256" key="12">
    <source>
        <dbReference type="ARBA" id="ARBA00023242"/>
    </source>
</evidence>
<name>A0A6F9DAV6_9ASCI</name>
<feature type="domain" description="Helicase ATP-binding" evidence="13">
    <location>
        <begin position="12"/>
        <end position="440"/>
    </location>
</feature>
<evidence type="ECO:0000259" key="13">
    <source>
        <dbReference type="PROSITE" id="PS51193"/>
    </source>
</evidence>
<dbReference type="GO" id="GO:0003678">
    <property type="term" value="F:DNA helicase activity"/>
    <property type="evidence" value="ECO:0007669"/>
    <property type="project" value="InterPro"/>
</dbReference>
<dbReference type="FunFam" id="3.40.50.300:FF:001250">
    <property type="entry name" value="Putative ATP-dependent RNA helicase DDX11"/>
    <property type="match status" value="1"/>
</dbReference>
<gene>
    <name evidence="14" type="primary">Ddx11</name>
</gene>
<keyword evidence="5" id="KW-0547">Nucleotide-binding</keyword>
<organism evidence="14">
    <name type="scientific">Phallusia mammillata</name>
    <dbReference type="NCBI Taxonomy" id="59560"/>
    <lineage>
        <taxon>Eukaryota</taxon>
        <taxon>Metazoa</taxon>
        <taxon>Chordata</taxon>
        <taxon>Tunicata</taxon>
        <taxon>Ascidiacea</taxon>
        <taxon>Phlebobranchia</taxon>
        <taxon>Ascidiidae</taxon>
        <taxon>Phallusia</taxon>
    </lineage>
</organism>
<keyword evidence="11" id="KW-0413">Isomerase</keyword>
<dbReference type="InterPro" id="IPR013020">
    <property type="entry name" value="Rad3/Chl1-like"/>
</dbReference>
<dbReference type="GO" id="GO:0034085">
    <property type="term" value="P:establishment of sister chromatid cohesion"/>
    <property type="evidence" value="ECO:0007669"/>
    <property type="project" value="TreeGrafter"/>
</dbReference>
<dbReference type="InterPro" id="IPR006554">
    <property type="entry name" value="Helicase-like_DEXD_c2"/>
</dbReference>
<dbReference type="InterPro" id="IPR045028">
    <property type="entry name" value="DinG/Rad3-like"/>
</dbReference>
<keyword evidence="4" id="KW-0479">Metal-binding</keyword>
<dbReference type="GO" id="GO:0016818">
    <property type="term" value="F:hydrolase activity, acting on acid anhydrides, in phosphorus-containing anhydrides"/>
    <property type="evidence" value="ECO:0007669"/>
    <property type="project" value="InterPro"/>
</dbReference>